<evidence type="ECO:0000256" key="3">
    <source>
        <dbReference type="ARBA" id="ARBA00022692"/>
    </source>
</evidence>
<evidence type="ECO:0000256" key="4">
    <source>
        <dbReference type="ARBA" id="ARBA00022725"/>
    </source>
</evidence>
<protein>
    <submittedName>
        <fullName evidence="10">Uncharacterized protein</fullName>
    </submittedName>
</protein>
<dbReference type="GO" id="GO:0004984">
    <property type="term" value="F:olfactory receptor activity"/>
    <property type="evidence" value="ECO:0007669"/>
    <property type="project" value="InterPro"/>
</dbReference>
<keyword evidence="5 9" id="KW-1133">Transmembrane helix</keyword>
<comment type="caution">
    <text evidence="10">The sequence shown here is derived from an EMBL/GenBank/DDBJ whole genome shotgun (WGS) entry which is preliminary data.</text>
</comment>
<dbReference type="PANTHER" id="PTHR21137">
    <property type="entry name" value="ODORANT RECEPTOR"/>
    <property type="match status" value="1"/>
</dbReference>
<name>A0AAW1D440_9HEMI</name>
<keyword evidence="11" id="KW-1185">Reference proteome</keyword>
<keyword evidence="6 9" id="KW-0472">Membrane</keyword>
<dbReference type="GO" id="GO:0005549">
    <property type="term" value="F:odorant binding"/>
    <property type="evidence" value="ECO:0007669"/>
    <property type="project" value="InterPro"/>
</dbReference>
<evidence type="ECO:0000256" key="9">
    <source>
        <dbReference type="SAM" id="Phobius"/>
    </source>
</evidence>
<keyword evidence="4" id="KW-0552">Olfaction</keyword>
<dbReference type="InterPro" id="IPR004117">
    <property type="entry name" value="7tm6_olfct_rcpt"/>
</dbReference>
<keyword evidence="2" id="KW-0716">Sensory transduction</keyword>
<comment type="subcellular location">
    <subcellularLocation>
        <location evidence="1">Membrane</location>
        <topology evidence="1">Multi-pass membrane protein</topology>
    </subcellularLocation>
</comment>
<evidence type="ECO:0000256" key="1">
    <source>
        <dbReference type="ARBA" id="ARBA00004141"/>
    </source>
</evidence>
<dbReference type="EMBL" id="JAPXFL010000006">
    <property type="protein sequence ID" value="KAK9505753.1"/>
    <property type="molecule type" value="Genomic_DNA"/>
</dbReference>
<dbReference type="GO" id="GO:0007165">
    <property type="term" value="P:signal transduction"/>
    <property type="evidence" value="ECO:0007669"/>
    <property type="project" value="UniProtKB-KW"/>
</dbReference>
<accession>A0AAW1D440</accession>
<evidence type="ECO:0000256" key="8">
    <source>
        <dbReference type="ARBA" id="ARBA00023224"/>
    </source>
</evidence>
<evidence type="ECO:0000256" key="2">
    <source>
        <dbReference type="ARBA" id="ARBA00022606"/>
    </source>
</evidence>
<feature type="transmembrane region" description="Helical" evidence="9">
    <location>
        <begin position="158"/>
        <end position="179"/>
    </location>
</feature>
<dbReference type="Proteomes" id="UP001461498">
    <property type="component" value="Unassembled WGS sequence"/>
</dbReference>
<evidence type="ECO:0000256" key="5">
    <source>
        <dbReference type="ARBA" id="ARBA00022989"/>
    </source>
</evidence>
<feature type="transmembrane region" description="Helical" evidence="9">
    <location>
        <begin position="97"/>
        <end position="118"/>
    </location>
</feature>
<evidence type="ECO:0000313" key="11">
    <source>
        <dbReference type="Proteomes" id="UP001461498"/>
    </source>
</evidence>
<keyword evidence="7" id="KW-0675">Receptor</keyword>
<reference evidence="10 11" key="1">
    <citation type="submission" date="2022-12" db="EMBL/GenBank/DDBJ databases">
        <title>Chromosome-level genome assembly of true bugs.</title>
        <authorList>
            <person name="Ma L."/>
            <person name="Li H."/>
        </authorList>
    </citation>
    <scope>NUCLEOTIDE SEQUENCE [LARGE SCALE GENOMIC DNA]</scope>
    <source>
        <strain evidence="10">Lab_2022b</strain>
    </source>
</reference>
<keyword evidence="8" id="KW-0807">Transducer</keyword>
<dbReference type="Pfam" id="PF02949">
    <property type="entry name" value="7tm_6"/>
    <property type="match status" value="1"/>
</dbReference>
<dbReference type="GO" id="GO:0005886">
    <property type="term" value="C:plasma membrane"/>
    <property type="evidence" value="ECO:0007669"/>
    <property type="project" value="TreeGrafter"/>
</dbReference>
<dbReference type="PANTHER" id="PTHR21137:SF43">
    <property type="entry name" value="ODORANT RECEPTOR 47A-RELATED"/>
    <property type="match status" value="1"/>
</dbReference>
<keyword evidence="3 9" id="KW-0812">Transmembrane</keyword>
<evidence type="ECO:0000313" key="10">
    <source>
        <dbReference type="EMBL" id="KAK9505753.1"/>
    </source>
</evidence>
<feature type="transmembrane region" description="Helical" evidence="9">
    <location>
        <begin position="6"/>
        <end position="27"/>
    </location>
</feature>
<sequence>MTVNTLIIYSACGVFQVTFTFQMSAYLKILQHRLESKGAADKTIYYHHRTVNQFLQDYNEIFTGQLFVEIMVASLEPCGFGYALIKGFKRNAAVFDIFYSLILCLLGPFIMCYCGQVISSQMERLHESSYMSNWYEEKPKVRRDLYTMMLMTIRPLTLNYRLFITFNFECFASVGTMYIT</sequence>
<evidence type="ECO:0000256" key="7">
    <source>
        <dbReference type="ARBA" id="ARBA00023170"/>
    </source>
</evidence>
<dbReference type="AlphaFoldDB" id="A0AAW1D440"/>
<evidence type="ECO:0000256" key="6">
    <source>
        <dbReference type="ARBA" id="ARBA00023136"/>
    </source>
</evidence>
<proteinExistence type="predicted"/>
<gene>
    <name evidence="10" type="ORF">O3M35_009737</name>
</gene>
<feature type="transmembrane region" description="Helical" evidence="9">
    <location>
        <begin position="66"/>
        <end position="85"/>
    </location>
</feature>
<organism evidence="10 11">
    <name type="scientific">Rhynocoris fuscipes</name>
    <dbReference type="NCBI Taxonomy" id="488301"/>
    <lineage>
        <taxon>Eukaryota</taxon>
        <taxon>Metazoa</taxon>
        <taxon>Ecdysozoa</taxon>
        <taxon>Arthropoda</taxon>
        <taxon>Hexapoda</taxon>
        <taxon>Insecta</taxon>
        <taxon>Pterygota</taxon>
        <taxon>Neoptera</taxon>
        <taxon>Paraneoptera</taxon>
        <taxon>Hemiptera</taxon>
        <taxon>Heteroptera</taxon>
        <taxon>Panheteroptera</taxon>
        <taxon>Cimicomorpha</taxon>
        <taxon>Reduviidae</taxon>
        <taxon>Harpactorinae</taxon>
        <taxon>Harpactorini</taxon>
        <taxon>Rhynocoris</taxon>
    </lineage>
</organism>